<dbReference type="OrthoDB" id="6997572at2"/>
<name>A0A3L7DUG4_9GAMM</name>
<gene>
    <name evidence="1" type="ORF">DWB85_14940</name>
</gene>
<sequence>MLLPLLAGCTSDSVDAPFEQYLQRLGRTLDVTTAAPAASPALPRLERPGQLRIAITSDSLGTLDFLDLRGCALQTTIGKINSSLGRLARDSQRLLLALEYLRLAPDCIAMLEAGGEQALAATLASALALKQQQLPAIVFNATLGSAEYATLWRPGSLQPQYPQNTSSAVITALEAINAAARRWLAGDYRADNLELELQLSTVARGDGGQLWQALAHQGQWLAQADAAVAQRLQRGPLCPPKRRPQAADILPNVISRFFIDGIQTRAAALGRRYHQLLPPVTDLEALLGTTLPPAYRQWRQTRDEAMASLAQRPRQHVTALQQLLASCEGNP</sequence>
<dbReference type="Pfam" id="PF11279">
    <property type="entry name" value="DUF3080"/>
    <property type="match status" value="1"/>
</dbReference>
<protein>
    <submittedName>
        <fullName evidence="1">DUF3080 family protein</fullName>
    </submittedName>
</protein>
<organism evidence="1 2">
    <name type="scientific">Seongchinamella sediminis</name>
    <dbReference type="NCBI Taxonomy" id="2283635"/>
    <lineage>
        <taxon>Bacteria</taxon>
        <taxon>Pseudomonadati</taxon>
        <taxon>Pseudomonadota</taxon>
        <taxon>Gammaproteobacteria</taxon>
        <taxon>Cellvibrionales</taxon>
        <taxon>Halieaceae</taxon>
        <taxon>Seongchinamella</taxon>
    </lineage>
</organism>
<evidence type="ECO:0000313" key="1">
    <source>
        <dbReference type="EMBL" id="RLQ21034.1"/>
    </source>
</evidence>
<dbReference type="AlphaFoldDB" id="A0A3L7DUG4"/>
<evidence type="ECO:0000313" key="2">
    <source>
        <dbReference type="Proteomes" id="UP000265509"/>
    </source>
</evidence>
<keyword evidence="2" id="KW-1185">Reference proteome</keyword>
<proteinExistence type="predicted"/>
<accession>A0A3L7DUG4</accession>
<comment type="caution">
    <text evidence="1">The sequence shown here is derived from an EMBL/GenBank/DDBJ whole genome shotgun (WGS) entry which is preliminary data.</text>
</comment>
<dbReference type="InterPro" id="IPR021431">
    <property type="entry name" value="DUF3080"/>
</dbReference>
<dbReference type="Proteomes" id="UP000265509">
    <property type="component" value="Unassembled WGS sequence"/>
</dbReference>
<dbReference type="EMBL" id="QRAN01000017">
    <property type="protein sequence ID" value="RLQ21034.1"/>
    <property type="molecule type" value="Genomic_DNA"/>
</dbReference>
<reference evidence="1 2" key="1">
    <citation type="submission" date="2018-07" db="EMBL/GenBank/DDBJ databases">
        <title>Halioglobus sp. genome submission.</title>
        <authorList>
            <person name="Ye M.-Q."/>
            <person name="Du Z.-J."/>
        </authorList>
    </citation>
    <scope>NUCLEOTIDE SEQUENCE [LARGE SCALE GENOMIC DNA]</scope>
    <source>
        <strain evidence="1 2">U0301</strain>
    </source>
</reference>